<accession>H1Q211</accession>
<keyword evidence="2" id="KW-1185">Reference proteome</keyword>
<comment type="caution">
    <text evidence="1">The sequence shown here is derived from an EMBL/GenBank/DDBJ whole genome shotgun (WGS) entry which is preliminary data.</text>
</comment>
<dbReference type="HOGENOM" id="CLU_094950_0_0_10"/>
<evidence type="ECO:0008006" key="3">
    <source>
        <dbReference type="Google" id="ProtNLM"/>
    </source>
</evidence>
<dbReference type="AlphaFoldDB" id="H1Q211"/>
<dbReference type="STRING" id="883158.HMPREF9140_00949"/>
<dbReference type="eggNOG" id="COG0189">
    <property type="taxonomic scope" value="Bacteria"/>
</dbReference>
<dbReference type="SUPFAM" id="SSF56059">
    <property type="entry name" value="Glutathione synthetase ATP-binding domain-like"/>
    <property type="match status" value="1"/>
</dbReference>
<dbReference type="EMBL" id="AGWK01000027">
    <property type="protein sequence ID" value="EHO71631.1"/>
    <property type="molecule type" value="Genomic_DNA"/>
</dbReference>
<organism evidence="1 2">
    <name type="scientific">Prevotella micans F0438</name>
    <dbReference type="NCBI Taxonomy" id="883158"/>
    <lineage>
        <taxon>Bacteria</taxon>
        <taxon>Pseudomonadati</taxon>
        <taxon>Bacteroidota</taxon>
        <taxon>Bacteroidia</taxon>
        <taxon>Bacteroidales</taxon>
        <taxon>Prevotellaceae</taxon>
        <taxon>Prevotella</taxon>
    </lineage>
</organism>
<reference evidence="1 2" key="1">
    <citation type="submission" date="2011-12" db="EMBL/GenBank/DDBJ databases">
        <title>The Genome Sequence of Prevotella micans F0438.</title>
        <authorList>
            <consortium name="The Broad Institute Genome Sequencing Platform"/>
            <person name="Earl A."/>
            <person name="Ward D."/>
            <person name="Feldgarden M."/>
            <person name="Gevers D."/>
            <person name="Izard J."/>
            <person name="Baranova O.V."/>
            <person name="Blanton J.M."/>
            <person name="Wade W.G."/>
            <person name="Dewhirst F.E."/>
            <person name="Young S.K."/>
            <person name="Zeng Q."/>
            <person name="Gargeya S."/>
            <person name="Fitzgerald M."/>
            <person name="Haas B."/>
            <person name="Abouelleil A."/>
            <person name="Alvarado L."/>
            <person name="Arachchi H.M."/>
            <person name="Berlin A."/>
            <person name="Chapman S.B."/>
            <person name="Gearin G."/>
            <person name="Goldberg J."/>
            <person name="Griggs A."/>
            <person name="Gujja S."/>
            <person name="Hansen M."/>
            <person name="Heiman D."/>
            <person name="Howarth C."/>
            <person name="Larimer J."/>
            <person name="Lui A."/>
            <person name="MacDonald P.J.P."/>
            <person name="McCowen C."/>
            <person name="Montmayeur A."/>
            <person name="Murphy C."/>
            <person name="Neiman D."/>
            <person name="Pearson M."/>
            <person name="Priest M."/>
            <person name="Roberts A."/>
            <person name="Saif S."/>
            <person name="Shea T."/>
            <person name="Sisk P."/>
            <person name="Stolte C."/>
            <person name="Sykes S."/>
            <person name="Wortman J."/>
            <person name="Nusbaum C."/>
            <person name="Birren B."/>
        </authorList>
    </citation>
    <scope>NUCLEOTIDE SEQUENCE [LARGE SCALE GENOMIC DNA]</scope>
    <source>
        <strain evidence="1 2">F0438</strain>
    </source>
</reference>
<dbReference type="RefSeq" id="WP_006952108.1">
    <property type="nucleotide sequence ID" value="NZ_JH594521.1"/>
</dbReference>
<proteinExistence type="predicted"/>
<evidence type="ECO:0000313" key="1">
    <source>
        <dbReference type="EMBL" id="EHO71631.1"/>
    </source>
</evidence>
<evidence type="ECO:0000313" key="2">
    <source>
        <dbReference type="Proteomes" id="UP000016023"/>
    </source>
</evidence>
<dbReference type="Proteomes" id="UP000016023">
    <property type="component" value="Unassembled WGS sequence"/>
</dbReference>
<protein>
    <recommendedName>
        <fullName evidence="3">ATP-grasp fold RimK-type domain-containing protein</fullName>
    </recommendedName>
</protein>
<dbReference type="PATRIC" id="fig|883158.3.peg.957"/>
<sequence length="259" mass="29261">MRILGIFRDERFSPNSVQKDRDIMLDVLSRLSESRTTSEEEAITIVEQFDLILNMGRLPSTMSWLKQQEDNGARVVNSARGVEACRRSKMAEIMKACAIPTPSEKGNDGYWIKRGDAATQQAEDVKYCANKIELEKAKKDFVARGINNFVVQAHVQGDLIKFYGVEDTGFFRTFYPGDDGITKFGNEIVNGRPHHYVYDVEKLRVTAELLSRKLNTPVFGGDAIVTPAGDFFLIDFNDWPSFSRCRNEAANAIAKLVKY</sequence>
<name>H1Q211_9BACT</name>
<gene>
    <name evidence="1" type="ORF">HMPREF9140_00949</name>
</gene>